<dbReference type="GO" id="GO:0000978">
    <property type="term" value="F:RNA polymerase II cis-regulatory region sequence-specific DNA binding"/>
    <property type="evidence" value="ECO:0007669"/>
    <property type="project" value="TreeGrafter"/>
</dbReference>
<accession>L5K5K7</accession>
<dbReference type="Pfam" id="PF03061">
    <property type="entry name" value="4HBT"/>
    <property type="match status" value="1"/>
</dbReference>
<dbReference type="PRINTS" id="PR00047">
    <property type="entry name" value="STROIDFINGER"/>
</dbReference>
<feature type="compositionally biased region" description="Low complexity" evidence="13">
    <location>
        <begin position="329"/>
        <end position="344"/>
    </location>
</feature>
<dbReference type="PRINTS" id="PR01293">
    <property type="entry name" value="RORNUCRECPTR"/>
</dbReference>
<dbReference type="InterPro" id="IPR003079">
    <property type="entry name" value="ROR_rcpt"/>
</dbReference>
<evidence type="ECO:0000256" key="12">
    <source>
        <dbReference type="RuleBase" id="RU004334"/>
    </source>
</evidence>
<keyword evidence="8 12" id="KW-0238">DNA-binding</keyword>
<keyword evidence="6 12" id="KW-0862">Zinc</keyword>
<dbReference type="InterPro" id="IPR035500">
    <property type="entry name" value="NHR-like_dom_sf"/>
</dbReference>
<evidence type="ECO:0000256" key="11">
    <source>
        <dbReference type="ARBA" id="ARBA00023242"/>
    </source>
</evidence>
<evidence type="ECO:0000313" key="16">
    <source>
        <dbReference type="EMBL" id="ELK06066.1"/>
    </source>
</evidence>
<keyword evidence="4 12" id="KW-0479">Metal-binding</keyword>
<dbReference type="InterPro" id="IPR000536">
    <property type="entry name" value="Nucl_hrmn_rcpt_lig-bd"/>
</dbReference>
<dbReference type="FunFam" id="3.30.50.10:FF:000003">
    <property type="entry name" value="Nuclear orphan receptor ROR-beta"/>
    <property type="match status" value="1"/>
</dbReference>
<reference evidence="17" key="1">
    <citation type="journal article" date="2013" name="Science">
        <title>Comparative analysis of bat genomes provides insight into the evolution of flight and immunity.</title>
        <authorList>
            <person name="Zhang G."/>
            <person name="Cowled C."/>
            <person name="Shi Z."/>
            <person name="Huang Z."/>
            <person name="Bishop-Lilly K.A."/>
            <person name="Fang X."/>
            <person name="Wynne J.W."/>
            <person name="Xiong Z."/>
            <person name="Baker M.L."/>
            <person name="Zhao W."/>
            <person name="Tachedjian M."/>
            <person name="Zhu Y."/>
            <person name="Zhou P."/>
            <person name="Jiang X."/>
            <person name="Ng J."/>
            <person name="Yang L."/>
            <person name="Wu L."/>
            <person name="Xiao J."/>
            <person name="Feng Y."/>
            <person name="Chen Y."/>
            <person name="Sun X."/>
            <person name="Zhang Y."/>
            <person name="Marsh G.A."/>
            <person name="Crameri G."/>
            <person name="Broder C.C."/>
            <person name="Frey K.G."/>
            <person name="Wang L.F."/>
            <person name="Wang J."/>
        </authorList>
    </citation>
    <scope>NUCLEOTIDE SEQUENCE [LARGE SCALE GENOMIC DNA]</scope>
</reference>
<evidence type="ECO:0000256" key="4">
    <source>
        <dbReference type="ARBA" id="ARBA00022723"/>
    </source>
</evidence>
<dbReference type="Gene3D" id="1.10.565.10">
    <property type="entry name" value="Retinoid X Receptor"/>
    <property type="match status" value="1"/>
</dbReference>
<dbReference type="PROSITE" id="PS51843">
    <property type="entry name" value="NR_LBD"/>
    <property type="match status" value="1"/>
</dbReference>
<feature type="compositionally biased region" description="Basic and acidic residues" evidence="13">
    <location>
        <begin position="319"/>
        <end position="328"/>
    </location>
</feature>
<evidence type="ECO:0000259" key="15">
    <source>
        <dbReference type="PROSITE" id="PS51843"/>
    </source>
</evidence>
<keyword evidence="10 12" id="KW-0675">Receptor</keyword>
<dbReference type="Proteomes" id="UP000010552">
    <property type="component" value="Unassembled WGS sequence"/>
</dbReference>
<feature type="domain" description="NR LBD" evidence="15">
    <location>
        <begin position="522"/>
        <end position="761"/>
    </location>
</feature>
<dbReference type="SUPFAM" id="SSF54637">
    <property type="entry name" value="Thioesterase/thiol ester dehydrase-isomerase"/>
    <property type="match status" value="1"/>
</dbReference>
<sequence length="771" mass="85512">MIRTGFQVAARLGHRRALPGGPRVLPGLSPTSAFGSSVDSLVSIFCLKKTDFKDYALPNPSWCPDMLSLYQEFLEKTKTNEWVKIPSFKSNKDHIQGFKLPSELAVTSDKDDRRLFTRCIQVEGQGYEYVIFFQPSQKKSVCLFQPGPYLEGIPGFAHGGSLTALVDEAFSKTAYLAGEGLLTISLNIRFQNLIPLGSLAVMNIDVEKIEDQKLYMRCIIQSRDQQTVYAKSSAQIEVIPCKICGDKSSGIHYGVITCEGCKGFFRRSQHCNVAYSCTRQRNCPIDRTSRNRCQHCRLQKCLALGMSRDAVKFGRMSKKQRDSLHAEVQKQLQRQQQQREQAARTSPSGEQGADPLSRTLGLPDGQLPLGASPDLPEASACPPGLLRAPGSGPGSPYSSSLAKAGLNGALYHLEYSPERGKAEGRASAYSLGSQLTPDRCELRFEAPRHPGLGAPGQSPDSYCSPGIHSTPEVPYASLTGIGSRRVAVEGAAGRGAAQQRGALHLRVVGRGRLSRGPAFSSASEHLVQNVCKSYRETCQLRLEDLLRQRPHLFSREEVAGYQRKSTWEMWERCARRLTEAIQYVVEFAKRLSGFMELCQNDQIVLLKAGAMEVVLVRMCRAYNADNHTVFFEGKYGGVELFRALGCGELISSIFDFSRSLSALRLSEDEIALYTALVLINASRPGLQEKRKVEQLQYNLELAFHHHLCKTHRQGILAKLPPKGKLRSLCSQHVEKLQTFQHLHPIVVQAAFPPLYKELFSTEIESPEGLSQ</sequence>
<dbReference type="FunFam" id="1.10.565.10:FF:000005">
    <property type="entry name" value="Nuclear orphan receptor ROR-beta"/>
    <property type="match status" value="1"/>
</dbReference>
<dbReference type="SUPFAM" id="SSF48508">
    <property type="entry name" value="Nuclear receptor ligand-binding domain"/>
    <property type="match status" value="1"/>
</dbReference>
<keyword evidence="17" id="KW-1185">Reference proteome</keyword>
<comment type="subcellular location">
    <subcellularLocation>
        <location evidence="1 12">Nucleus</location>
    </subcellularLocation>
</comment>
<dbReference type="Gene3D" id="3.30.50.10">
    <property type="entry name" value="Erythroid Transcription Factor GATA-1, subunit A"/>
    <property type="match status" value="1"/>
</dbReference>
<name>L5K5K7_PTEAL</name>
<keyword evidence="11 12" id="KW-0539">Nucleus</keyword>
<evidence type="ECO:0000256" key="1">
    <source>
        <dbReference type="ARBA" id="ARBA00004123"/>
    </source>
</evidence>
<evidence type="ECO:0000256" key="8">
    <source>
        <dbReference type="ARBA" id="ARBA00023125"/>
    </source>
</evidence>
<dbReference type="Pfam" id="PF00105">
    <property type="entry name" value="zf-C4"/>
    <property type="match status" value="1"/>
</dbReference>
<dbReference type="GO" id="GO:0008142">
    <property type="term" value="F:oxysterol binding"/>
    <property type="evidence" value="ECO:0007669"/>
    <property type="project" value="TreeGrafter"/>
</dbReference>
<dbReference type="PANTHER" id="PTHR45805">
    <property type="entry name" value="NUCLEAR HORMONE RECEPTOR HR3-RELATED"/>
    <property type="match status" value="1"/>
</dbReference>
<evidence type="ECO:0000256" key="2">
    <source>
        <dbReference type="ARBA" id="ARBA00008092"/>
    </source>
</evidence>
<dbReference type="GO" id="GO:0005634">
    <property type="term" value="C:nucleus"/>
    <property type="evidence" value="ECO:0007669"/>
    <property type="project" value="UniProtKB-SubCell"/>
</dbReference>
<dbReference type="eggNOG" id="KOG4216">
    <property type="taxonomic scope" value="Eukaryota"/>
</dbReference>
<dbReference type="InterPro" id="IPR001628">
    <property type="entry name" value="Znf_hrmn_rcpt"/>
</dbReference>
<keyword evidence="3" id="KW-0217">Developmental protein</keyword>
<dbReference type="InterPro" id="IPR044101">
    <property type="entry name" value="NR_DBD_ROR"/>
</dbReference>
<evidence type="ECO:0000256" key="13">
    <source>
        <dbReference type="SAM" id="MobiDB-lite"/>
    </source>
</evidence>
<dbReference type="GO" id="GO:0008270">
    <property type="term" value="F:zinc ion binding"/>
    <property type="evidence" value="ECO:0007669"/>
    <property type="project" value="UniProtKB-KW"/>
</dbReference>
<evidence type="ECO:0000256" key="10">
    <source>
        <dbReference type="ARBA" id="ARBA00023170"/>
    </source>
</evidence>
<dbReference type="SMART" id="SM00399">
    <property type="entry name" value="ZnF_C4"/>
    <property type="match status" value="1"/>
</dbReference>
<dbReference type="InterPro" id="IPR006683">
    <property type="entry name" value="Thioestr_dom"/>
</dbReference>
<dbReference type="PROSITE" id="PS51030">
    <property type="entry name" value="NUCLEAR_REC_DBD_2"/>
    <property type="match status" value="1"/>
</dbReference>
<dbReference type="CDD" id="cd06968">
    <property type="entry name" value="NR_DBD_ROR"/>
    <property type="match status" value="1"/>
</dbReference>
<dbReference type="Gene3D" id="3.10.129.10">
    <property type="entry name" value="Hotdog Thioesterase"/>
    <property type="match status" value="1"/>
</dbReference>
<dbReference type="AlphaFoldDB" id="L5K5K7"/>
<dbReference type="InterPro" id="IPR029069">
    <property type="entry name" value="HotDog_dom_sf"/>
</dbReference>
<dbReference type="InterPro" id="IPR013088">
    <property type="entry name" value="Znf_NHR/GATA"/>
</dbReference>
<dbReference type="SUPFAM" id="SSF57716">
    <property type="entry name" value="Glucocorticoid receptor-like (DNA-binding domain)"/>
    <property type="match status" value="1"/>
</dbReference>
<evidence type="ECO:0000256" key="7">
    <source>
        <dbReference type="ARBA" id="ARBA00023015"/>
    </source>
</evidence>
<evidence type="ECO:0000256" key="5">
    <source>
        <dbReference type="ARBA" id="ARBA00022771"/>
    </source>
</evidence>
<protein>
    <submittedName>
        <fullName evidence="16">Nuclear receptor ROR-gamma</fullName>
    </submittedName>
</protein>
<gene>
    <name evidence="16" type="ORF">PAL_GLEAN10017585</name>
</gene>
<feature type="domain" description="Nuclear receptor" evidence="14">
    <location>
        <begin position="238"/>
        <end position="313"/>
    </location>
</feature>
<dbReference type="PRINTS" id="PR00398">
    <property type="entry name" value="STRDHORMONER"/>
</dbReference>
<dbReference type="PROSITE" id="PS00031">
    <property type="entry name" value="NUCLEAR_REC_DBD_1"/>
    <property type="match status" value="1"/>
</dbReference>
<evidence type="ECO:0000259" key="14">
    <source>
        <dbReference type="PROSITE" id="PS51030"/>
    </source>
</evidence>
<evidence type="ECO:0000256" key="6">
    <source>
        <dbReference type="ARBA" id="ARBA00022833"/>
    </source>
</evidence>
<keyword evidence="5 12" id="KW-0863">Zinc-finger</keyword>
<organism evidence="16 17">
    <name type="scientific">Pteropus alecto</name>
    <name type="common">Black flying fox</name>
    <dbReference type="NCBI Taxonomy" id="9402"/>
    <lineage>
        <taxon>Eukaryota</taxon>
        <taxon>Metazoa</taxon>
        <taxon>Chordata</taxon>
        <taxon>Craniata</taxon>
        <taxon>Vertebrata</taxon>
        <taxon>Euteleostomi</taxon>
        <taxon>Mammalia</taxon>
        <taxon>Eutheria</taxon>
        <taxon>Laurasiatheria</taxon>
        <taxon>Chiroptera</taxon>
        <taxon>Yinpterochiroptera</taxon>
        <taxon>Pteropodoidea</taxon>
        <taxon>Pteropodidae</taxon>
        <taxon>Pteropodinae</taxon>
        <taxon>Pteropus</taxon>
    </lineage>
</organism>
<feature type="region of interest" description="Disordered" evidence="13">
    <location>
        <begin position="314"/>
        <end position="399"/>
    </location>
</feature>
<dbReference type="InterPro" id="IPR001723">
    <property type="entry name" value="Nuclear_hrmn_rcpt"/>
</dbReference>
<dbReference type="Pfam" id="PF00104">
    <property type="entry name" value="Hormone_recep"/>
    <property type="match status" value="1"/>
</dbReference>
<keyword evidence="7 12" id="KW-0805">Transcription regulation</keyword>
<dbReference type="SMART" id="SM00430">
    <property type="entry name" value="HOLI"/>
    <property type="match status" value="1"/>
</dbReference>
<evidence type="ECO:0000256" key="3">
    <source>
        <dbReference type="ARBA" id="ARBA00022473"/>
    </source>
</evidence>
<comment type="similarity">
    <text evidence="2">Belongs to the nuclear hormone receptor family. NR1 subfamily.</text>
</comment>
<dbReference type="FunCoup" id="L5K5K7">
    <property type="interactions" value="43"/>
</dbReference>
<dbReference type="EMBL" id="KB031037">
    <property type="protein sequence ID" value="ELK06066.1"/>
    <property type="molecule type" value="Genomic_DNA"/>
</dbReference>
<dbReference type="GO" id="GO:0004879">
    <property type="term" value="F:nuclear receptor activity"/>
    <property type="evidence" value="ECO:0007669"/>
    <property type="project" value="InterPro"/>
</dbReference>
<dbReference type="InParanoid" id="L5K5K7"/>
<dbReference type="PANTHER" id="PTHR45805:SF1">
    <property type="entry name" value="NUCLEAR RECEPTOR ROR-GAMMA"/>
    <property type="match status" value="1"/>
</dbReference>
<proteinExistence type="inferred from homology"/>
<dbReference type="STRING" id="9402.L5K5K7"/>
<evidence type="ECO:0000256" key="9">
    <source>
        <dbReference type="ARBA" id="ARBA00023163"/>
    </source>
</evidence>
<evidence type="ECO:0000313" key="17">
    <source>
        <dbReference type="Proteomes" id="UP000010552"/>
    </source>
</evidence>
<keyword evidence="9 12" id="KW-0804">Transcription</keyword>
<dbReference type="CDD" id="cd06939">
    <property type="entry name" value="NR_LBD_ROR_like"/>
    <property type="match status" value="1"/>
</dbReference>